<dbReference type="EMBL" id="BQKI01000072">
    <property type="protein sequence ID" value="GJN16233.1"/>
    <property type="molecule type" value="Genomic_DNA"/>
</dbReference>
<dbReference type="Gene3D" id="3.40.50.720">
    <property type="entry name" value="NAD(P)-binding Rossmann-like Domain"/>
    <property type="match status" value="2"/>
</dbReference>
<dbReference type="GO" id="GO:0016491">
    <property type="term" value="F:oxidoreductase activity"/>
    <property type="evidence" value="ECO:0007669"/>
    <property type="project" value="UniProtKB-KW"/>
</dbReference>
<evidence type="ECO:0000313" key="4">
    <source>
        <dbReference type="EMBL" id="GJN16233.1"/>
    </source>
</evidence>
<evidence type="ECO:0000256" key="3">
    <source>
        <dbReference type="SAM" id="MobiDB-lite"/>
    </source>
</evidence>
<feature type="compositionally biased region" description="Low complexity" evidence="3">
    <location>
        <begin position="1"/>
        <end position="20"/>
    </location>
</feature>
<accession>A0AAV5E0F8</accession>
<protein>
    <submittedName>
        <fullName evidence="4">Uncharacterized protein</fullName>
    </submittedName>
</protein>
<dbReference type="InterPro" id="IPR002347">
    <property type="entry name" value="SDR_fam"/>
</dbReference>
<reference evidence="4" key="2">
    <citation type="submission" date="2021-12" db="EMBL/GenBank/DDBJ databases">
        <title>Resequencing data analysis of finger millet.</title>
        <authorList>
            <person name="Hatakeyama M."/>
            <person name="Aluri S."/>
            <person name="Balachadran M.T."/>
            <person name="Sivarajan S.R."/>
            <person name="Poveda L."/>
            <person name="Shimizu-Inatsugi R."/>
            <person name="Schlapbach R."/>
            <person name="Sreeman S.M."/>
            <person name="Shimizu K.K."/>
        </authorList>
    </citation>
    <scope>NUCLEOTIDE SEQUENCE</scope>
</reference>
<dbReference type="Proteomes" id="UP001054889">
    <property type="component" value="Unassembled WGS sequence"/>
</dbReference>
<keyword evidence="2" id="KW-0560">Oxidoreductase</keyword>
<dbReference type="PANTHER" id="PTHR42898:SF39">
    <property type="entry name" value="OS11G0438700 PROTEIN"/>
    <property type="match status" value="1"/>
</dbReference>
<dbReference type="InterPro" id="IPR045000">
    <property type="entry name" value="TR"/>
</dbReference>
<dbReference type="Pfam" id="PF00106">
    <property type="entry name" value="adh_short"/>
    <property type="match status" value="1"/>
</dbReference>
<comment type="caution">
    <text evidence="4">The sequence shown here is derived from an EMBL/GenBank/DDBJ whole genome shotgun (WGS) entry which is preliminary data.</text>
</comment>
<dbReference type="PANTHER" id="PTHR42898">
    <property type="entry name" value="TROPINONE REDUCTASE"/>
    <property type="match status" value="1"/>
</dbReference>
<evidence type="ECO:0000313" key="5">
    <source>
        <dbReference type="Proteomes" id="UP001054889"/>
    </source>
</evidence>
<dbReference type="PRINTS" id="PR00081">
    <property type="entry name" value="GDHRDH"/>
</dbReference>
<feature type="region of interest" description="Disordered" evidence="3">
    <location>
        <begin position="1"/>
        <end position="34"/>
    </location>
</feature>
<dbReference type="Pfam" id="PF13561">
    <property type="entry name" value="adh_short_C2"/>
    <property type="match status" value="1"/>
</dbReference>
<feature type="region of interest" description="Disordered" evidence="3">
    <location>
        <begin position="304"/>
        <end position="326"/>
    </location>
</feature>
<dbReference type="InterPro" id="IPR036291">
    <property type="entry name" value="NAD(P)-bd_dom_sf"/>
</dbReference>
<evidence type="ECO:0000256" key="2">
    <source>
        <dbReference type="ARBA" id="ARBA00023002"/>
    </source>
</evidence>
<reference evidence="4" key="1">
    <citation type="journal article" date="2018" name="DNA Res.">
        <title>Multiple hybrid de novo genome assembly of finger millet, an orphan allotetraploid crop.</title>
        <authorList>
            <person name="Hatakeyama M."/>
            <person name="Aluri S."/>
            <person name="Balachadran M.T."/>
            <person name="Sivarajan S.R."/>
            <person name="Patrignani A."/>
            <person name="Gruter S."/>
            <person name="Poveda L."/>
            <person name="Shimizu-Inatsugi R."/>
            <person name="Baeten J."/>
            <person name="Francoijs K.J."/>
            <person name="Nataraja K.N."/>
            <person name="Reddy Y.A.N."/>
            <person name="Phadnis S."/>
            <person name="Ravikumar R.L."/>
            <person name="Schlapbach R."/>
            <person name="Sreeman S.M."/>
            <person name="Shimizu K.K."/>
        </authorList>
    </citation>
    <scope>NUCLEOTIDE SEQUENCE</scope>
</reference>
<name>A0AAV5E0F8_ELECO</name>
<gene>
    <name evidence="4" type="primary">gb03197</name>
    <name evidence="4" type="ORF">PR202_gb03197</name>
</gene>
<keyword evidence="1" id="KW-0521">NADP</keyword>
<dbReference type="SUPFAM" id="SSF51735">
    <property type="entry name" value="NAD(P)-binding Rossmann-fold domains"/>
    <property type="match status" value="1"/>
</dbReference>
<keyword evidence="5" id="KW-1185">Reference proteome</keyword>
<sequence length="326" mass="34825">MKLPSFRCSPILSSSPSSSSYATRPRGSPSAPSSWRFQSVLGGGVIRNTPMATASTGPANRHCLSPWTSAQARERWSLAGATALVTGGSKGIGHAIVEELAGFGAWVHACTRNAAELEECRRRWAEKGLVVTVSACDVSVRADREALRDTVFYQEAAVDDFSQAMATNLESCFHLSHIACPLLRNASLAGGGSVINVSSISSFCAFPGVTLYSISKGRVPSVCALRNDQLTRSLAVEWADDKIRVNCIAPGMIATDMMKDVTPEAMEHELKRISPPPPTKMRSKEVASMVSFLCMPPASYALPARSPVEGQSMDDVDRFAGPSAQN</sequence>
<dbReference type="AlphaFoldDB" id="A0AAV5E0F8"/>
<evidence type="ECO:0000256" key="1">
    <source>
        <dbReference type="ARBA" id="ARBA00022857"/>
    </source>
</evidence>
<proteinExistence type="predicted"/>
<organism evidence="4 5">
    <name type="scientific">Eleusine coracana subsp. coracana</name>
    <dbReference type="NCBI Taxonomy" id="191504"/>
    <lineage>
        <taxon>Eukaryota</taxon>
        <taxon>Viridiplantae</taxon>
        <taxon>Streptophyta</taxon>
        <taxon>Embryophyta</taxon>
        <taxon>Tracheophyta</taxon>
        <taxon>Spermatophyta</taxon>
        <taxon>Magnoliopsida</taxon>
        <taxon>Liliopsida</taxon>
        <taxon>Poales</taxon>
        <taxon>Poaceae</taxon>
        <taxon>PACMAD clade</taxon>
        <taxon>Chloridoideae</taxon>
        <taxon>Cynodonteae</taxon>
        <taxon>Eleusininae</taxon>
        <taxon>Eleusine</taxon>
    </lineage>
</organism>